<comment type="caution">
    <text evidence="2">The sequence shown here is derived from an EMBL/GenBank/DDBJ whole genome shotgun (WGS) entry which is preliminary data.</text>
</comment>
<evidence type="ECO:0000313" key="2">
    <source>
        <dbReference type="EMBL" id="MUZ60405.1"/>
    </source>
</evidence>
<dbReference type="EMBL" id="JACXXJ020000005">
    <property type="protein sequence ID" value="MBF2716833.1"/>
    <property type="molecule type" value="Genomic_DNA"/>
</dbReference>
<protein>
    <submittedName>
        <fullName evidence="2">Uncharacterized protein</fullName>
    </submittedName>
</protein>
<accession>A0AAE4WHV0</accession>
<dbReference type="RefSeq" id="WP_156533973.1">
    <property type="nucleotide sequence ID" value="NZ_JABAEJ010000015.1"/>
</dbReference>
<dbReference type="Proteomes" id="UP000655037">
    <property type="component" value="Unassembled WGS sequence"/>
</dbReference>
<gene>
    <name evidence="2" type="ORF">GOZ95_23545</name>
    <name evidence="1" type="ORF">IEI95_021715</name>
</gene>
<evidence type="ECO:0000313" key="1">
    <source>
        <dbReference type="EMBL" id="MBF2716833.1"/>
    </source>
</evidence>
<evidence type="ECO:0000313" key="3">
    <source>
        <dbReference type="Proteomes" id="UP000436692"/>
    </source>
</evidence>
<dbReference type="EMBL" id="WPHM01000016">
    <property type="protein sequence ID" value="MUZ60405.1"/>
    <property type="molecule type" value="Genomic_DNA"/>
</dbReference>
<organism evidence="2 3">
    <name type="scientific">Agrobacterium vitis</name>
    <name type="common">Rhizobium vitis</name>
    <dbReference type="NCBI Taxonomy" id="373"/>
    <lineage>
        <taxon>Bacteria</taxon>
        <taxon>Pseudomonadati</taxon>
        <taxon>Pseudomonadota</taxon>
        <taxon>Alphaproteobacteria</taxon>
        <taxon>Hyphomicrobiales</taxon>
        <taxon>Rhizobiaceae</taxon>
        <taxon>Rhizobium/Agrobacterium group</taxon>
        <taxon>Agrobacterium</taxon>
    </lineage>
</organism>
<sequence>MKPNDPADVAILKAKIADHALMMKRLIKEAADARTQVHEELYLIDHLINMLFLASSGIEDEYRGMSFVL</sequence>
<dbReference type="AlphaFoldDB" id="A0AAE4WHV0"/>
<reference evidence="2 3" key="1">
    <citation type="submission" date="2019-12" db="EMBL/GenBank/DDBJ databases">
        <title>Whole-genome sequencing of Allorhizobium vitis.</title>
        <authorList>
            <person name="Gan H.M."/>
            <person name="Szegedi E."/>
            <person name="Burr T."/>
            <person name="Savka M.A."/>
        </authorList>
    </citation>
    <scope>NUCLEOTIDE SEQUENCE [LARGE SCALE GENOMIC DNA]</scope>
    <source>
        <strain evidence="2 3">CG989</strain>
    </source>
</reference>
<name>A0AAE4WHV0_AGRVI</name>
<proteinExistence type="predicted"/>
<dbReference type="Proteomes" id="UP000436692">
    <property type="component" value="Unassembled WGS sequence"/>
</dbReference>
<reference evidence="1" key="2">
    <citation type="submission" date="2020-11" db="EMBL/GenBank/DDBJ databases">
        <title>Agrobacterium vitis strain K377 genome.</title>
        <authorList>
            <person name="Xi H."/>
        </authorList>
    </citation>
    <scope>NUCLEOTIDE SEQUENCE</scope>
    <source>
        <strain evidence="1">K377</strain>
    </source>
</reference>